<reference evidence="5 6" key="1">
    <citation type="submission" date="2019-06" db="EMBL/GenBank/DDBJ databases">
        <title>New taxonomy in bacterial strain CC-CFT640, isolated from vineyard.</title>
        <authorList>
            <person name="Lin S.-Y."/>
            <person name="Tsai C.-F."/>
            <person name="Young C.-C."/>
        </authorList>
    </citation>
    <scope>NUCLEOTIDE SEQUENCE [LARGE SCALE GENOMIC DNA]</scope>
    <source>
        <strain evidence="5 6">CC-CFT640</strain>
    </source>
</reference>
<dbReference type="InterPro" id="IPR011991">
    <property type="entry name" value="ArsR-like_HTH"/>
</dbReference>
<proteinExistence type="inferred from homology"/>
<dbReference type="InterPro" id="IPR029063">
    <property type="entry name" value="SAM-dependent_MTases_sf"/>
</dbReference>
<name>A0A5C8PGA3_9HYPH</name>
<evidence type="ECO:0000256" key="1">
    <source>
        <dbReference type="ARBA" id="ARBA00008361"/>
    </source>
</evidence>
<dbReference type="InterPro" id="IPR013216">
    <property type="entry name" value="Methyltransf_11"/>
</dbReference>
<evidence type="ECO:0000313" key="5">
    <source>
        <dbReference type="EMBL" id="TXL72802.1"/>
    </source>
</evidence>
<dbReference type="Gene3D" id="3.40.50.150">
    <property type="entry name" value="Vaccinia Virus protein VP39"/>
    <property type="match status" value="1"/>
</dbReference>
<feature type="domain" description="HTH arsR-type" evidence="4">
    <location>
        <begin position="1"/>
        <end position="92"/>
    </location>
</feature>
<keyword evidence="3" id="KW-0808">Transferase</keyword>
<dbReference type="SUPFAM" id="SSF46785">
    <property type="entry name" value="Winged helix' DNA-binding domain"/>
    <property type="match status" value="1"/>
</dbReference>
<accession>A0A5C8PGA3</accession>
<dbReference type="GO" id="GO:0003700">
    <property type="term" value="F:DNA-binding transcription factor activity"/>
    <property type="evidence" value="ECO:0007669"/>
    <property type="project" value="InterPro"/>
</dbReference>
<dbReference type="InterPro" id="IPR036390">
    <property type="entry name" value="WH_DNA-bd_sf"/>
</dbReference>
<dbReference type="InterPro" id="IPR036388">
    <property type="entry name" value="WH-like_DNA-bd_sf"/>
</dbReference>
<gene>
    <name evidence="5" type="ORF">FHP25_23815</name>
</gene>
<dbReference type="OrthoDB" id="9789575at2"/>
<dbReference type="Proteomes" id="UP000321638">
    <property type="component" value="Unassembled WGS sequence"/>
</dbReference>
<evidence type="ECO:0000313" key="6">
    <source>
        <dbReference type="Proteomes" id="UP000321638"/>
    </source>
</evidence>
<comment type="similarity">
    <text evidence="1">Belongs to the methyltransferase superfamily.</text>
</comment>
<sequence>MDDLLTVLRTVAEETRLRILALAARDQLTVSEFVDILGQSQPRVSRHLKLLVEAGLLERIREGQWAYFRLVRDLGASQSLVRDVIDRLPLDNAMLAADQARLSDLKRRRENRAIAYFRQNAQRWDQLRALHVADTEIEATLLAQLPEDTESLLDIGTGTGRILEVLAPHVEHAVGIDQSREMLAVARTNLARLGNGHVEIRQADMYALPLPSMSVDVVTIHQVLHYAEDPAAVLREAARVLKPGGTMLVVDFAPHDLVELRREHAHVHLGFADNQVAGWLAAAGLLGDPPIHLPGRKLMVGIWRARRPERREPAALSDGPAPNHGGIS</sequence>
<dbReference type="AlphaFoldDB" id="A0A5C8PGA3"/>
<dbReference type="RefSeq" id="WP_147849485.1">
    <property type="nucleotide sequence ID" value="NZ_VDUZ01000030.1"/>
</dbReference>
<dbReference type="CDD" id="cd02440">
    <property type="entry name" value="AdoMet_MTases"/>
    <property type="match status" value="1"/>
</dbReference>
<evidence type="ECO:0000256" key="2">
    <source>
        <dbReference type="ARBA" id="ARBA00022603"/>
    </source>
</evidence>
<dbReference type="PANTHER" id="PTHR44942">
    <property type="entry name" value="METHYLTRANSF_11 DOMAIN-CONTAINING PROTEIN"/>
    <property type="match status" value="1"/>
</dbReference>
<dbReference type="SUPFAM" id="SSF53335">
    <property type="entry name" value="S-adenosyl-L-methionine-dependent methyltransferases"/>
    <property type="match status" value="1"/>
</dbReference>
<keyword evidence="6" id="KW-1185">Reference proteome</keyword>
<dbReference type="PROSITE" id="PS50987">
    <property type="entry name" value="HTH_ARSR_2"/>
    <property type="match status" value="1"/>
</dbReference>
<dbReference type="InterPro" id="IPR001845">
    <property type="entry name" value="HTH_ArsR_DNA-bd_dom"/>
</dbReference>
<evidence type="ECO:0000259" key="4">
    <source>
        <dbReference type="PROSITE" id="PS50987"/>
    </source>
</evidence>
<evidence type="ECO:0000256" key="3">
    <source>
        <dbReference type="ARBA" id="ARBA00022679"/>
    </source>
</evidence>
<comment type="caution">
    <text evidence="5">The sequence shown here is derived from an EMBL/GenBank/DDBJ whole genome shotgun (WGS) entry which is preliminary data.</text>
</comment>
<dbReference type="Pfam" id="PF08241">
    <property type="entry name" value="Methyltransf_11"/>
    <property type="match status" value="1"/>
</dbReference>
<dbReference type="SMART" id="SM00418">
    <property type="entry name" value="HTH_ARSR"/>
    <property type="match status" value="1"/>
</dbReference>
<dbReference type="Pfam" id="PF01022">
    <property type="entry name" value="HTH_5"/>
    <property type="match status" value="1"/>
</dbReference>
<dbReference type="GO" id="GO:0032259">
    <property type="term" value="P:methylation"/>
    <property type="evidence" value="ECO:0007669"/>
    <property type="project" value="UniProtKB-KW"/>
</dbReference>
<dbReference type="NCBIfam" id="NF033788">
    <property type="entry name" value="HTH_metalloreg"/>
    <property type="match status" value="1"/>
</dbReference>
<dbReference type="InterPro" id="IPR051052">
    <property type="entry name" value="Diverse_substrate_MTase"/>
</dbReference>
<protein>
    <submittedName>
        <fullName evidence="5">Metalloregulator ArsR/SmtB family transcription factor</fullName>
    </submittedName>
</protein>
<dbReference type="GO" id="GO:0008757">
    <property type="term" value="F:S-adenosylmethionine-dependent methyltransferase activity"/>
    <property type="evidence" value="ECO:0007669"/>
    <property type="project" value="InterPro"/>
</dbReference>
<dbReference type="PRINTS" id="PR00778">
    <property type="entry name" value="HTHARSR"/>
</dbReference>
<dbReference type="CDD" id="cd00090">
    <property type="entry name" value="HTH_ARSR"/>
    <property type="match status" value="1"/>
</dbReference>
<dbReference type="Gene3D" id="1.10.10.10">
    <property type="entry name" value="Winged helix-like DNA-binding domain superfamily/Winged helix DNA-binding domain"/>
    <property type="match status" value="1"/>
</dbReference>
<keyword evidence="2" id="KW-0489">Methyltransferase</keyword>
<organism evidence="5 6">
    <name type="scientific">Vineibacter terrae</name>
    <dbReference type="NCBI Taxonomy" id="2586908"/>
    <lineage>
        <taxon>Bacteria</taxon>
        <taxon>Pseudomonadati</taxon>
        <taxon>Pseudomonadota</taxon>
        <taxon>Alphaproteobacteria</taxon>
        <taxon>Hyphomicrobiales</taxon>
        <taxon>Vineibacter</taxon>
    </lineage>
</organism>
<dbReference type="EMBL" id="VDUZ01000030">
    <property type="protein sequence ID" value="TXL72802.1"/>
    <property type="molecule type" value="Genomic_DNA"/>
</dbReference>
<dbReference type="PANTHER" id="PTHR44942:SF4">
    <property type="entry name" value="METHYLTRANSFERASE TYPE 11 DOMAIN-CONTAINING PROTEIN"/>
    <property type="match status" value="1"/>
</dbReference>